<organism evidence="7 8">
    <name type="scientific">Lentilactobacillus raoultii</name>
    <dbReference type="NCBI Taxonomy" id="1987503"/>
    <lineage>
        <taxon>Bacteria</taxon>
        <taxon>Bacillati</taxon>
        <taxon>Bacillota</taxon>
        <taxon>Bacilli</taxon>
        <taxon>Lactobacillales</taxon>
        <taxon>Lactobacillaceae</taxon>
        <taxon>Lentilactobacillus</taxon>
    </lineage>
</organism>
<name>A0ABW3PKD8_9LACO</name>
<dbReference type="EMBL" id="JBHTLH010000001">
    <property type="protein sequence ID" value="MFD1123811.1"/>
    <property type="molecule type" value="Genomic_DNA"/>
</dbReference>
<evidence type="ECO:0000313" key="7">
    <source>
        <dbReference type="EMBL" id="MFD1123811.1"/>
    </source>
</evidence>
<feature type="transmembrane region" description="Helical" evidence="6">
    <location>
        <begin position="381"/>
        <end position="398"/>
    </location>
</feature>
<evidence type="ECO:0000256" key="1">
    <source>
        <dbReference type="ARBA" id="ARBA00004651"/>
    </source>
</evidence>
<dbReference type="Proteomes" id="UP001597156">
    <property type="component" value="Unassembled WGS sequence"/>
</dbReference>
<feature type="transmembrane region" description="Helical" evidence="6">
    <location>
        <begin position="95"/>
        <end position="114"/>
    </location>
</feature>
<evidence type="ECO:0000313" key="8">
    <source>
        <dbReference type="Proteomes" id="UP001597156"/>
    </source>
</evidence>
<dbReference type="CDD" id="cd13124">
    <property type="entry name" value="MATE_SpoVB_like"/>
    <property type="match status" value="1"/>
</dbReference>
<feature type="transmembrane region" description="Helical" evidence="6">
    <location>
        <begin position="404"/>
        <end position="425"/>
    </location>
</feature>
<keyword evidence="4 6" id="KW-1133">Transmembrane helix</keyword>
<feature type="transmembrane region" description="Helical" evidence="6">
    <location>
        <begin position="477"/>
        <end position="496"/>
    </location>
</feature>
<comment type="caution">
    <text evidence="7">The sequence shown here is derived from an EMBL/GenBank/DDBJ whole genome shotgun (WGS) entry which is preliminary data.</text>
</comment>
<feature type="transmembrane region" description="Helical" evidence="6">
    <location>
        <begin position="353"/>
        <end position="374"/>
    </location>
</feature>
<proteinExistence type="predicted"/>
<keyword evidence="2" id="KW-1003">Cell membrane</keyword>
<keyword evidence="5 6" id="KW-0472">Membrane</keyword>
<feature type="transmembrane region" description="Helical" evidence="6">
    <location>
        <begin position="120"/>
        <end position="140"/>
    </location>
</feature>
<dbReference type="InterPro" id="IPR050833">
    <property type="entry name" value="Poly_Biosynth_Transport"/>
</dbReference>
<feature type="transmembrane region" description="Helical" evidence="6">
    <location>
        <begin position="229"/>
        <end position="249"/>
    </location>
</feature>
<dbReference type="PANTHER" id="PTHR30250:SF29">
    <property type="entry name" value="POLYSACCHARIDE BIOSYNTHESIS PROTEIN C-TERMINAL DOMAIN-CONTAINING PROTEIN"/>
    <property type="match status" value="1"/>
</dbReference>
<evidence type="ECO:0000256" key="2">
    <source>
        <dbReference type="ARBA" id="ARBA00022475"/>
    </source>
</evidence>
<dbReference type="RefSeq" id="WP_121979468.1">
    <property type="nucleotide sequence ID" value="NZ_JBHTLH010000001.1"/>
</dbReference>
<dbReference type="InterPro" id="IPR024923">
    <property type="entry name" value="PG_synth_SpoVB"/>
</dbReference>
<dbReference type="PANTHER" id="PTHR30250">
    <property type="entry name" value="PST FAMILY PREDICTED COLANIC ACID TRANSPORTER"/>
    <property type="match status" value="1"/>
</dbReference>
<reference evidence="8" key="1">
    <citation type="journal article" date="2019" name="Int. J. Syst. Evol. Microbiol.">
        <title>The Global Catalogue of Microorganisms (GCM) 10K type strain sequencing project: providing services to taxonomists for standard genome sequencing and annotation.</title>
        <authorList>
            <consortium name="The Broad Institute Genomics Platform"/>
            <consortium name="The Broad Institute Genome Sequencing Center for Infectious Disease"/>
            <person name="Wu L."/>
            <person name="Ma J."/>
        </authorList>
    </citation>
    <scope>NUCLEOTIDE SEQUENCE [LARGE SCALE GENOMIC DNA]</scope>
    <source>
        <strain evidence="8">CCUG 71848</strain>
    </source>
</reference>
<keyword evidence="8" id="KW-1185">Reference proteome</keyword>
<evidence type="ECO:0000256" key="3">
    <source>
        <dbReference type="ARBA" id="ARBA00022692"/>
    </source>
</evidence>
<dbReference type="InterPro" id="IPR002797">
    <property type="entry name" value="Polysacc_synth"/>
</dbReference>
<feature type="transmembrane region" description="Helical" evidence="6">
    <location>
        <begin position="52"/>
        <end position="74"/>
    </location>
</feature>
<feature type="transmembrane region" description="Helical" evidence="6">
    <location>
        <begin position="185"/>
        <end position="208"/>
    </location>
</feature>
<gene>
    <name evidence="7" type="ORF">ACFQ22_00330</name>
</gene>
<accession>A0ABW3PKD8</accession>
<protein>
    <submittedName>
        <fullName evidence="7">Polysaccharide biosynthesis protein</fullName>
    </submittedName>
</protein>
<evidence type="ECO:0000256" key="5">
    <source>
        <dbReference type="ARBA" id="ARBA00023136"/>
    </source>
</evidence>
<evidence type="ECO:0000256" key="6">
    <source>
        <dbReference type="SAM" id="Phobius"/>
    </source>
</evidence>
<evidence type="ECO:0000256" key="4">
    <source>
        <dbReference type="ARBA" id="ARBA00022989"/>
    </source>
</evidence>
<feature type="transmembrane region" description="Helical" evidence="6">
    <location>
        <begin position="322"/>
        <end position="341"/>
    </location>
</feature>
<dbReference type="Pfam" id="PF01943">
    <property type="entry name" value="Polysacc_synt"/>
    <property type="match status" value="1"/>
</dbReference>
<feature type="transmembrane region" description="Helical" evidence="6">
    <location>
        <begin position="161"/>
        <end position="179"/>
    </location>
</feature>
<feature type="transmembrane region" description="Helical" evidence="6">
    <location>
        <begin position="281"/>
        <end position="302"/>
    </location>
</feature>
<keyword evidence="3 6" id="KW-0812">Transmembrane</keyword>
<comment type="subcellular location">
    <subcellularLocation>
        <location evidence="1">Cell membrane</location>
        <topology evidence="1">Multi-pass membrane protein</topology>
    </subcellularLocation>
</comment>
<sequence>MTNNSRRKQVLTGTFLLTIASFIAKFLSAVYRVPFQNMVGNVGFYVYQQIYPIYGIGMTIALNGLPLFISKLVVDVRDPTDQMALVYRIQRLMTVMAVIVFLMLQFGAGWLATAMSDHRLAPVIRAVSWMFLLGPFLATWRGYFQGKMDMRPTAYSQVVEQVIRVTVILVSAGWAIHHFANPYQIGTLAMTSAPIAGACALVTLFVVRRRNSLPKSSHHQVYSRLFARILFEGGTLCLVSAVMLLLQLVDSFSVVAGLHATGLSFSTAQNIKGIYDRSQTLVQLGLVITTASVTAVLPSLSLAHVKKQATTFRHLAQTNLRVNLAVALAMSVGLAALMPEINQVLFSTADLNLTIAVYCFSIVLTTVILSYNLVLQAQNNYWVTMMAILLGVAVKMIINHQLIATFGILGASLATLASLLTMACLMRILAANQLAKLMSLVQLLKLVVVLLIMAGLVRVSADLVNEFILIEAKRLQALLTVLIGIPIGVTSFFYECQWLHVFSLREWFAIPMISKLLKLVKID</sequence>
<feature type="transmembrane region" description="Helical" evidence="6">
    <location>
        <begin position="437"/>
        <end position="457"/>
    </location>
</feature>